<keyword evidence="4" id="KW-0346">Stress response</keyword>
<feature type="compositionally biased region" description="Low complexity" evidence="2">
    <location>
        <begin position="315"/>
        <end position="324"/>
    </location>
</feature>
<protein>
    <submittedName>
        <fullName evidence="4">Heat shock protein 90, putative</fullName>
    </submittedName>
</protein>
<sequence>MNGEEKISSRLEEAEATERDTTGNAGTDNVSRGEIVDLTKKKEFEKKHMELKEKLKRLKNSNNGTSENNSDSGKNKNKYKDSLRKEDLLTELKTNDNEKRFLELKEKLKKLKKSKNNNGSSNDENCHLPEDDYNVHDKGEVALLCNTNGNEEKNILEKVEPQEGNNNDERNSIVSKKDKEKIREELKKKLEKFKRENGISDYEKKTSDEKEEKHFSDKRSSSSVRHGGIVLRRSRSMVTRTKGGYAYKRSRERSFSNGKEGRGKKRHRRSSDVSINSYGHLDEKSRRNLLNIKDKHYAHKTERIRVIRGRRSISRSLSFSSSASRYRRPYQKRLRPVGSSPYEKRERRVGRCSRGRRGIRSRSGGRTRIRSRSGGRTRIRSRSGGRTRIRSRSGGRTRIRSRSGGRTRIRSRSSEKTRIRGRVKRSSSSRRRSCESGCYGRKYNKRSRYDSDDSSDYGTYGGKRKNYAEKNYSVNSREKKRGTYNTGKEKSRREEKGSKYLYNKKTGEKVEKNFYRVPLGYHTTKENWNNYTQWLQKKNDYRFGLSFEENKIFRSSKSLSLTTWEHIVDDSEGGDESGKKEERVNKDSKHRESEKKKITKKAHQTENHEGTEDQSPHDSSSLNASVSDDETGNEHSQKRGSTKQGGSSSVSSEEEKIKKHRKIKKSKKEKQKEKKKRRERKSGKGELTPKEKKKKKGKSDKKGHKSKNKSKYEKKSKLKYGEKKKKKHSECSDSYGQNNTSITSATSLSFLCEGYNSLEEKPVKNVNITTGACKMEDSKVAAGDACESGEKEKTRKDSEGGKRAEGAERGEAQITNRECGDEKEEDRQFSAISSDNESVGPKPLDVNVKLANQQIDYGVAMMPGEGQAIAQFVQKGKRIPRRGEVGLSAEAIENFENLGYVMSGSRHKKMNAIRMRKENQVYSAEEQRALAMFNYEERTNRENALINDLKEILRKQNEAILNENKNS</sequence>
<feature type="compositionally biased region" description="Basic residues" evidence="2">
    <location>
        <begin position="658"/>
        <end position="681"/>
    </location>
</feature>
<evidence type="ECO:0000313" key="4">
    <source>
        <dbReference type="EMBL" id="SBS79867.1"/>
    </source>
</evidence>
<feature type="compositionally biased region" description="Basic and acidic residues" evidence="2">
    <location>
        <begin position="1"/>
        <end position="21"/>
    </location>
</feature>
<dbReference type="GO" id="GO:0005634">
    <property type="term" value="C:nucleus"/>
    <property type="evidence" value="ECO:0007669"/>
    <property type="project" value="TreeGrafter"/>
</dbReference>
<feature type="region of interest" description="Disordered" evidence="2">
    <location>
        <begin position="1"/>
        <end position="133"/>
    </location>
</feature>
<name>A0A1A8VI86_PLAOA</name>
<feature type="compositionally biased region" description="Basic residues" evidence="2">
    <location>
        <begin position="325"/>
        <end position="335"/>
    </location>
</feature>
<feature type="region of interest" description="Disordered" evidence="2">
    <location>
        <begin position="569"/>
        <end position="743"/>
    </location>
</feature>
<feature type="compositionally biased region" description="Basic and acidic residues" evidence="2">
    <location>
        <begin position="124"/>
        <end position="133"/>
    </location>
</feature>
<gene>
    <name evidence="4" type="ORF">POVCU2_0000530</name>
</gene>
<feature type="compositionally biased region" description="Basic residues" evidence="2">
    <location>
        <begin position="691"/>
        <end position="709"/>
    </location>
</feature>
<proteinExistence type="inferred from homology"/>
<feature type="compositionally biased region" description="Basic and acidic residues" evidence="2">
    <location>
        <begin position="710"/>
        <end position="721"/>
    </location>
</feature>
<feature type="region of interest" description="Disordered" evidence="2">
    <location>
        <begin position="148"/>
        <end position="279"/>
    </location>
</feature>
<dbReference type="Proteomes" id="UP000078560">
    <property type="component" value="Unassembled WGS sequence"/>
</dbReference>
<reference evidence="5" key="1">
    <citation type="submission" date="2016-05" db="EMBL/GenBank/DDBJ databases">
        <authorList>
            <person name="Naeem Raeece"/>
        </authorList>
    </citation>
    <scope>NUCLEOTIDE SEQUENCE [LARGE SCALE GENOMIC DNA]</scope>
</reference>
<evidence type="ECO:0000256" key="1">
    <source>
        <dbReference type="ARBA" id="ARBA00009313"/>
    </source>
</evidence>
<evidence type="ECO:0000259" key="3">
    <source>
        <dbReference type="Pfam" id="PF06047"/>
    </source>
</evidence>
<feature type="compositionally biased region" description="Basic and acidic residues" evidence="2">
    <location>
        <begin position="603"/>
        <end position="616"/>
    </location>
</feature>
<feature type="compositionally biased region" description="Polar residues" evidence="2">
    <location>
        <begin position="732"/>
        <end position="743"/>
    </location>
</feature>
<feature type="compositionally biased region" description="Basic residues" evidence="2">
    <location>
        <begin position="347"/>
        <end position="411"/>
    </location>
</feature>
<feature type="region of interest" description="Disordered" evidence="2">
    <location>
        <begin position="315"/>
        <end position="501"/>
    </location>
</feature>
<feature type="compositionally biased region" description="Basic and acidic residues" evidence="2">
    <location>
        <begin position="576"/>
        <end position="596"/>
    </location>
</feature>
<organism evidence="4 5">
    <name type="scientific">Plasmodium ovale curtisi</name>
    <dbReference type="NCBI Taxonomy" id="864141"/>
    <lineage>
        <taxon>Eukaryota</taxon>
        <taxon>Sar</taxon>
        <taxon>Alveolata</taxon>
        <taxon>Apicomplexa</taxon>
        <taxon>Aconoidasida</taxon>
        <taxon>Haemosporida</taxon>
        <taxon>Plasmodiidae</taxon>
        <taxon>Plasmodium</taxon>
        <taxon>Plasmodium (Plasmodium)</taxon>
    </lineage>
</organism>
<comment type="similarity">
    <text evidence="1">Belongs to the NKAP family.</text>
</comment>
<dbReference type="Pfam" id="PF06047">
    <property type="entry name" value="Nkap_C"/>
    <property type="match status" value="1"/>
</dbReference>
<evidence type="ECO:0000256" key="2">
    <source>
        <dbReference type="SAM" id="MobiDB-lite"/>
    </source>
</evidence>
<feature type="compositionally biased region" description="Basic residues" evidence="2">
    <location>
        <begin position="419"/>
        <end position="431"/>
    </location>
</feature>
<dbReference type="EMBL" id="FLQU01000006">
    <property type="protein sequence ID" value="SBS79867.1"/>
    <property type="molecule type" value="Genomic_DNA"/>
</dbReference>
<dbReference type="GO" id="GO:0003682">
    <property type="term" value="F:chromatin binding"/>
    <property type="evidence" value="ECO:0007669"/>
    <property type="project" value="InterPro"/>
</dbReference>
<dbReference type="PANTHER" id="PTHR13087">
    <property type="entry name" value="NF-KAPPA B ACTIVATING PROTEIN"/>
    <property type="match status" value="1"/>
</dbReference>
<dbReference type="GO" id="GO:0010468">
    <property type="term" value="P:regulation of gene expression"/>
    <property type="evidence" value="ECO:0007669"/>
    <property type="project" value="TreeGrafter"/>
</dbReference>
<feature type="compositionally biased region" description="Basic and acidic residues" evidence="2">
    <location>
        <begin position="150"/>
        <end position="220"/>
    </location>
</feature>
<feature type="region of interest" description="Disordered" evidence="2">
    <location>
        <begin position="780"/>
        <end position="840"/>
    </location>
</feature>
<dbReference type="PANTHER" id="PTHR13087:SF0">
    <property type="entry name" value="NFKB ACTIVATING PROTEIN LIKE"/>
    <property type="match status" value="1"/>
</dbReference>
<dbReference type="InterPro" id="IPR009269">
    <property type="entry name" value="NKAP_C"/>
</dbReference>
<feature type="domain" description="NF-kappa-B-activating protein C-terminal" evidence="3">
    <location>
        <begin position="855"/>
        <end position="954"/>
    </location>
</feature>
<feature type="compositionally biased region" description="Low complexity" evidence="2">
    <location>
        <begin position="642"/>
        <end position="651"/>
    </location>
</feature>
<feature type="compositionally biased region" description="Basic and acidic residues" evidence="2">
    <location>
        <begin position="34"/>
        <end position="53"/>
    </location>
</feature>
<feature type="compositionally biased region" description="Polar residues" evidence="2">
    <location>
        <begin position="60"/>
        <end position="72"/>
    </location>
</feature>
<feature type="compositionally biased region" description="Polar residues" evidence="2">
    <location>
        <begin position="617"/>
        <end position="626"/>
    </location>
</feature>
<accession>A0A1A8VI86</accession>
<feature type="compositionally biased region" description="Basic and acidic residues" evidence="2">
    <location>
        <begin position="78"/>
        <end position="106"/>
    </location>
</feature>
<dbReference type="AlphaFoldDB" id="A0A1A8VI86"/>
<dbReference type="InterPro" id="IPR040466">
    <property type="entry name" value="NKAP"/>
</dbReference>
<feature type="compositionally biased region" description="Basic and acidic residues" evidence="2">
    <location>
        <begin position="788"/>
        <end position="811"/>
    </location>
</feature>
<feature type="compositionally biased region" description="Basic and acidic residues" evidence="2">
    <location>
        <begin position="487"/>
        <end position="498"/>
    </location>
</feature>
<evidence type="ECO:0000313" key="5">
    <source>
        <dbReference type="Proteomes" id="UP000078560"/>
    </source>
</evidence>